<sequence>MVDGVQLSTTFFKAVLLSKFLFNLLPLSSTNVYGYLWRHYGNYTKTLFGELMKTRIEIFPTFVQFRVAIPRLANSKTIRQCQDNILRDELQFKREFLRQAAKHLARLDQALKEAVPHIIYVRLKSISTELVNKKLIIMQNKHKNKLDYLRAKYFAYVPERQTQLDPVKNLSDYILSEDEHDALVNGLNHVYAPEKFNQPQFVCDMEYFYSRLLNFKTPYRHYESKPAHLNISHKLTPTELNTASEIRQAANSFQKAAQTELKHFGKVNRKTFTALRSLAKNKSIVISRPDKGRGVVIMNRADYLRKMNFGVDVKDISTRMYTTVFFFICIRRRADKGRKYEGYIRFGHTYTNQNLTKQVDHLKSTVARGYQREGANGTYVIFQMNSSRAS</sequence>
<reference evidence="1" key="1">
    <citation type="submission" date="2021-02" db="EMBL/GenBank/DDBJ databases">
        <authorList>
            <person name="Nowell W R."/>
        </authorList>
    </citation>
    <scope>NUCLEOTIDE SEQUENCE</scope>
</reference>
<evidence type="ECO:0000313" key="1">
    <source>
        <dbReference type="EMBL" id="CAF1199748.1"/>
    </source>
</evidence>
<comment type="caution">
    <text evidence="1">The sequence shown here is derived from an EMBL/GenBank/DDBJ whole genome shotgun (WGS) entry which is preliminary data.</text>
</comment>
<protein>
    <submittedName>
        <fullName evidence="1">Uncharacterized protein</fullName>
    </submittedName>
</protein>
<dbReference type="EMBL" id="CAJNOJ010000148">
    <property type="protein sequence ID" value="CAF1199748.1"/>
    <property type="molecule type" value="Genomic_DNA"/>
</dbReference>
<dbReference type="OrthoDB" id="6782675at2759"/>
<organism evidence="1 2">
    <name type="scientific">Adineta ricciae</name>
    <name type="common">Rotifer</name>
    <dbReference type="NCBI Taxonomy" id="249248"/>
    <lineage>
        <taxon>Eukaryota</taxon>
        <taxon>Metazoa</taxon>
        <taxon>Spiralia</taxon>
        <taxon>Gnathifera</taxon>
        <taxon>Rotifera</taxon>
        <taxon>Eurotatoria</taxon>
        <taxon>Bdelloidea</taxon>
        <taxon>Adinetida</taxon>
        <taxon>Adinetidae</taxon>
        <taxon>Adineta</taxon>
    </lineage>
</organism>
<name>A0A814WAM7_ADIRI</name>
<dbReference type="Proteomes" id="UP000663852">
    <property type="component" value="Unassembled WGS sequence"/>
</dbReference>
<dbReference type="AlphaFoldDB" id="A0A814WAM7"/>
<accession>A0A814WAM7</accession>
<gene>
    <name evidence="1" type="ORF">EDS130_LOCUS25295</name>
</gene>
<evidence type="ECO:0000313" key="2">
    <source>
        <dbReference type="Proteomes" id="UP000663852"/>
    </source>
</evidence>
<proteinExistence type="predicted"/>